<sequence length="140" mass="15539">MANYTYFRVAMTGPADDLAAFQSRHVRPNDRGDRYIDFQTLIPTAEPCPEVWGSFTIGYEFEIASESPGQVEFTFSVRGGDAAPILREIARRYPDVTAVIACEEEGGSYAATGAMQAGELTYERQPWSEAVWEAVHGETF</sequence>
<dbReference type="AlphaFoldDB" id="A0A2N9ANC4"/>
<dbReference type="Proteomes" id="UP000233769">
    <property type="component" value="Chromosome tk0001"/>
</dbReference>
<evidence type="ECO:0000313" key="2">
    <source>
        <dbReference type="Proteomes" id="UP000233769"/>
    </source>
</evidence>
<proteinExistence type="predicted"/>
<reference evidence="2" key="1">
    <citation type="submission" date="2017-10" db="EMBL/GenBank/DDBJ databases">
        <authorList>
            <person name="Regsiter A."/>
            <person name="William W."/>
        </authorList>
    </citation>
    <scope>NUCLEOTIDE SEQUENCE [LARGE SCALE GENOMIC DNA]</scope>
</reference>
<evidence type="ECO:0000313" key="1">
    <source>
        <dbReference type="EMBL" id="SOR28819.1"/>
    </source>
</evidence>
<evidence type="ECO:0008006" key="3">
    <source>
        <dbReference type="Google" id="ProtNLM"/>
    </source>
</evidence>
<organism evidence="1 2">
    <name type="scientific">Methylorubrum extorquens</name>
    <name type="common">Methylobacterium dichloromethanicum</name>
    <name type="synonym">Methylobacterium extorquens</name>
    <dbReference type="NCBI Taxonomy" id="408"/>
    <lineage>
        <taxon>Bacteria</taxon>
        <taxon>Pseudomonadati</taxon>
        <taxon>Pseudomonadota</taxon>
        <taxon>Alphaproteobacteria</taxon>
        <taxon>Hyphomicrobiales</taxon>
        <taxon>Methylobacteriaceae</taxon>
        <taxon>Methylorubrum</taxon>
    </lineage>
</organism>
<protein>
    <recommendedName>
        <fullName evidence="3">YubB ferredoxin-like domain-containing protein</fullName>
    </recommendedName>
</protein>
<gene>
    <name evidence="1" type="ORF">TK0001_2217</name>
</gene>
<accession>A0A2N9ANC4</accession>
<name>A0A2N9ANC4_METEX</name>
<dbReference type="EMBL" id="LT962688">
    <property type="protein sequence ID" value="SOR28819.1"/>
    <property type="molecule type" value="Genomic_DNA"/>
</dbReference>